<gene>
    <name evidence="3" type="ORF">NADFUDRAFT_83314</name>
</gene>
<feature type="region of interest" description="Disordered" evidence="1">
    <location>
        <begin position="163"/>
        <end position="276"/>
    </location>
</feature>
<evidence type="ECO:0000313" key="4">
    <source>
        <dbReference type="Proteomes" id="UP000095009"/>
    </source>
</evidence>
<dbReference type="InterPro" id="IPR036638">
    <property type="entry name" value="HLH_DNA-bd_sf"/>
</dbReference>
<evidence type="ECO:0000259" key="2">
    <source>
        <dbReference type="PROSITE" id="PS50888"/>
    </source>
</evidence>
<dbReference type="GO" id="GO:0045944">
    <property type="term" value="P:positive regulation of transcription by RNA polymerase II"/>
    <property type="evidence" value="ECO:0007669"/>
    <property type="project" value="InterPro"/>
</dbReference>
<dbReference type="OrthoDB" id="2133190at2759"/>
<feature type="region of interest" description="Disordered" evidence="1">
    <location>
        <begin position="364"/>
        <end position="400"/>
    </location>
</feature>
<name>A0A1E3PIP4_9ASCO</name>
<dbReference type="SUPFAM" id="SSF47459">
    <property type="entry name" value="HLH, helix-loop-helix DNA-binding domain"/>
    <property type="match status" value="1"/>
</dbReference>
<feature type="compositionally biased region" description="Low complexity" evidence="1">
    <location>
        <begin position="42"/>
        <end position="64"/>
    </location>
</feature>
<feature type="compositionally biased region" description="Low complexity" evidence="1">
    <location>
        <begin position="848"/>
        <end position="866"/>
    </location>
</feature>
<dbReference type="Gene3D" id="4.10.280.10">
    <property type="entry name" value="Helix-loop-helix DNA-binding domain"/>
    <property type="match status" value="1"/>
</dbReference>
<feature type="compositionally biased region" description="Polar residues" evidence="1">
    <location>
        <begin position="234"/>
        <end position="247"/>
    </location>
</feature>
<evidence type="ECO:0000256" key="1">
    <source>
        <dbReference type="SAM" id="MobiDB-lite"/>
    </source>
</evidence>
<dbReference type="PANTHER" id="PTHR47336:SF2">
    <property type="entry name" value="TRANSCRIPTION FACTOR HMS1-RELATED"/>
    <property type="match status" value="1"/>
</dbReference>
<organism evidence="3 4">
    <name type="scientific">Nadsonia fulvescens var. elongata DSM 6958</name>
    <dbReference type="NCBI Taxonomy" id="857566"/>
    <lineage>
        <taxon>Eukaryota</taxon>
        <taxon>Fungi</taxon>
        <taxon>Dikarya</taxon>
        <taxon>Ascomycota</taxon>
        <taxon>Saccharomycotina</taxon>
        <taxon>Dipodascomycetes</taxon>
        <taxon>Dipodascales</taxon>
        <taxon>Dipodascales incertae sedis</taxon>
        <taxon>Nadsonia</taxon>
    </lineage>
</organism>
<dbReference type="STRING" id="857566.A0A1E3PIP4"/>
<dbReference type="GO" id="GO:0046983">
    <property type="term" value="F:protein dimerization activity"/>
    <property type="evidence" value="ECO:0007669"/>
    <property type="project" value="InterPro"/>
</dbReference>
<protein>
    <recommendedName>
        <fullName evidence="2">BHLH domain-containing protein</fullName>
    </recommendedName>
</protein>
<feature type="compositionally biased region" description="Polar residues" evidence="1">
    <location>
        <begin position="500"/>
        <end position="509"/>
    </location>
</feature>
<keyword evidence="4" id="KW-1185">Reference proteome</keyword>
<dbReference type="GO" id="GO:0032933">
    <property type="term" value="P:SREBP signaling pathway"/>
    <property type="evidence" value="ECO:0007669"/>
    <property type="project" value="InterPro"/>
</dbReference>
<feature type="compositionally biased region" description="Low complexity" evidence="1">
    <location>
        <begin position="170"/>
        <end position="190"/>
    </location>
</feature>
<feature type="region of interest" description="Disordered" evidence="1">
    <location>
        <begin position="837"/>
        <end position="866"/>
    </location>
</feature>
<dbReference type="Pfam" id="PF00010">
    <property type="entry name" value="HLH"/>
    <property type="match status" value="1"/>
</dbReference>
<reference evidence="3 4" key="1">
    <citation type="journal article" date="2016" name="Proc. Natl. Acad. Sci. U.S.A.">
        <title>Comparative genomics of biotechnologically important yeasts.</title>
        <authorList>
            <person name="Riley R."/>
            <person name="Haridas S."/>
            <person name="Wolfe K.H."/>
            <person name="Lopes M.R."/>
            <person name="Hittinger C.T."/>
            <person name="Goeker M."/>
            <person name="Salamov A.A."/>
            <person name="Wisecaver J.H."/>
            <person name="Long T.M."/>
            <person name="Calvey C.H."/>
            <person name="Aerts A.L."/>
            <person name="Barry K.W."/>
            <person name="Choi C."/>
            <person name="Clum A."/>
            <person name="Coughlan A.Y."/>
            <person name="Deshpande S."/>
            <person name="Douglass A.P."/>
            <person name="Hanson S.J."/>
            <person name="Klenk H.-P."/>
            <person name="LaButti K.M."/>
            <person name="Lapidus A."/>
            <person name="Lindquist E.A."/>
            <person name="Lipzen A.M."/>
            <person name="Meier-Kolthoff J.P."/>
            <person name="Ohm R.A."/>
            <person name="Otillar R.P."/>
            <person name="Pangilinan J.L."/>
            <person name="Peng Y."/>
            <person name="Rokas A."/>
            <person name="Rosa C.A."/>
            <person name="Scheuner C."/>
            <person name="Sibirny A.A."/>
            <person name="Slot J.C."/>
            <person name="Stielow J.B."/>
            <person name="Sun H."/>
            <person name="Kurtzman C.P."/>
            <person name="Blackwell M."/>
            <person name="Grigoriev I.V."/>
            <person name="Jeffries T.W."/>
        </authorList>
    </citation>
    <scope>NUCLEOTIDE SEQUENCE [LARGE SCALE GENOMIC DNA]</scope>
    <source>
        <strain evidence="3 4">DSM 6958</strain>
    </source>
</reference>
<feature type="region of interest" description="Disordered" evidence="1">
    <location>
        <begin position="27"/>
        <end position="69"/>
    </location>
</feature>
<feature type="compositionally biased region" description="Low complexity" evidence="1">
    <location>
        <begin position="364"/>
        <end position="386"/>
    </location>
</feature>
<dbReference type="InterPro" id="IPR019006">
    <property type="entry name" value="Sre1_C"/>
</dbReference>
<dbReference type="EMBL" id="KV454410">
    <property type="protein sequence ID" value="ODQ65291.1"/>
    <property type="molecule type" value="Genomic_DNA"/>
</dbReference>
<dbReference type="SMART" id="SM00353">
    <property type="entry name" value="HLH"/>
    <property type="match status" value="1"/>
</dbReference>
<evidence type="ECO:0000313" key="3">
    <source>
        <dbReference type="EMBL" id="ODQ65291.1"/>
    </source>
</evidence>
<dbReference type="InterPro" id="IPR052099">
    <property type="entry name" value="Regulatory_TF_Diverse"/>
</dbReference>
<feature type="domain" description="BHLH" evidence="2">
    <location>
        <begin position="272"/>
        <end position="339"/>
    </location>
</feature>
<dbReference type="PANTHER" id="PTHR47336">
    <property type="entry name" value="TRANSCRIPTION FACTOR HMS1-RELATED"/>
    <property type="match status" value="1"/>
</dbReference>
<feature type="region of interest" description="Disordered" evidence="1">
    <location>
        <begin position="490"/>
        <end position="509"/>
    </location>
</feature>
<sequence>MEDNSMPFSFPDCDAFLASLESESQFTTQSDLPSDLSFAPYNNNNNNNNNNNVNLNNNTNNNNNSGFVANSRQTISGVNVDDDSFQFNELFPKSEDLGVPSPTNSSNMAYTSTVNPNNFFVNPLENTFEADTFGLNNNNNTHVDNYNQNTTRMNLRYSTSSAATSDGIVSPDSMLSDSNSSFSHLSNHSPLSPPEPSPNYNNDKFGSYSPVTSADFSSSDVKPEPVSPKANWASPPQRTLSNTSTGQKLHLSLAVDPTTAATKGSKITKPKKEKSAHNMIERRYRTNINDKILALRDCVPSLQCLVTGVQPSDLDGLRPANKLNKATVLTKAAEYILHLQRRNTILVKENEQLRQQLYRLGGTVETSESLNSSTTNSPHSESSSPDYSDEFNTPQSAPHRNVVNAYPRASRGPSKMVLGSMAGVMATGLINDMANNGSNTYGMSAIPLPAVLFTAIPGTSLQVLQGLKLGLVFMAVACIVFDVLFAKSDTSNSDDPKKNGLSSAQYQPQWTGSDEATELSVKQLRQGIWQLNSAQLALTNFTRDTGFGRLARLGAQLGKAGARALLGQNRFDGLARVFSPDAEMAKAYQVNLTRAVDAQLCGGDPEASTDRFFYTFLQGLLIPNSTLHYMTMAVHIHVVLHELPYFSWMAHGLASLYWRAAKRSAAAAEASTKDDVNSSGSEVEVESDARLALLNLDYTKVFEPDMVQRLVNLAYCRPVSAHCFTGIDDEGFNSVADDCNIKSPLDALGCWVAAQILYQVLTGVLEGEVDFKQLDVGAAVAPKHTVVKRQIVIAESLFMGQNDPEYISRAMALIHEEIDFDLNTKAKSIVPPKYESLDNVESADSDNENSSNAESESDFGSASDSDTVSISGSVSSMSSLRSLSFPISRDSQIAIHSSIVLGYLAANDATAAIPLLQRLQHACRRTTASPTTGNNRMGLLSFVALWITMAQFSERESNRERDWKLAEGQSEKVVESVNGCLEDVAAAARVWIGGDQSELQGLSLRKRRQLATECVKMGKKFGGFNVSDELFA</sequence>
<dbReference type="Pfam" id="PF09427">
    <property type="entry name" value="DUF2014"/>
    <property type="match status" value="1"/>
</dbReference>
<dbReference type="AlphaFoldDB" id="A0A1E3PIP4"/>
<dbReference type="PROSITE" id="PS50888">
    <property type="entry name" value="BHLH"/>
    <property type="match status" value="1"/>
</dbReference>
<feature type="compositionally biased region" description="Polar residues" evidence="1">
    <location>
        <begin position="209"/>
        <end position="220"/>
    </location>
</feature>
<proteinExistence type="predicted"/>
<accession>A0A1E3PIP4</accession>
<dbReference type="InterPro" id="IPR011598">
    <property type="entry name" value="bHLH_dom"/>
</dbReference>
<dbReference type="Proteomes" id="UP000095009">
    <property type="component" value="Unassembled WGS sequence"/>
</dbReference>